<evidence type="ECO:0000313" key="6">
    <source>
        <dbReference type="EnsemblMetazoa" id="XP_011681888"/>
    </source>
</evidence>
<organism evidence="6 7">
    <name type="scientific">Strongylocentrotus purpuratus</name>
    <name type="common">Purple sea urchin</name>
    <dbReference type="NCBI Taxonomy" id="7668"/>
    <lineage>
        <taxon>Eukaryota</taxon>
        <taxon>Metazoa</taxon>
        <taxon>Echinodermata</taxon>
        <taxon>Eleutherozoa</taxon>
        <taxon>Echinozoa</taxon>
        <taxon>Echinoidea</taxon>
        <taxon>Euechinoidea</taxon>
        <taxon>Echinacea</taxon>
        <taxon>Camarodonta</taxon>
        <taxon>Echinidea</taxon>
        <taxon>Strongylocentrotidae</taxon>
        <taxon>Strongylocentrotus</taxon>
    </lineage>
</organism>
<evidence type="ECO:0000256" key="1">
    <source>
        <dbReference type="ARBA" id="ARBA00005949"/>
    </source>
</evidence>
<dbReference type="SUPFAM" id="SSF48403">
    <property type="entry name" value="Ankyrin repeat"/>
    <property type="match status" value="1"/>
</dbReference>
<feature type="repeat" description="ANK" evidence="4">
    <location>
        <begin position="148"/>
        <end position="180"/>
    </location>
</feature>
<evidence type="ECO:0000313" key="7">
    <source>
        <dbReference type="Proteomes" id="UP000007110"/>
    </source>
</evidence>
<dbReference type="Gene3D" id="1.25.40.20">
    <property type="entry name" value="Ankyrin repeat-containing domain"/>
    <property type="match status" value="1"/>
</dbReference>
<dbReference type="EnsemblMetazoa" id="XM_030973552">
    <property type="protein sequence ID" value="XP_030829412"/>
    <property type="gene ID" value="LOC588151"/>
</dbReference>
<evidence type="ECO:0000256" key="3">
    <source>
        <dbReference type="ARBA" id="ARBA00023043"/>
    </source>
</evidence>
<dbReference type="KEGG" id="spu:588151"/>
<feature type="repeat" description="ANK" evidence="4">
    <location>
        <begin position="83"/>
        <end position="108"/>
    </location>
</feature>
<feature type="domain" description="SOCS box" evidence="5">
    <location>
        <begin position="238"/>
        <end position="278"/>
    </location>
</feature>
<dbReference type="Gene3D" id="1.10.750.20">
    <property type="entry name" value="SOCS box"/>
    <property type="match status" value="1"/>
</dbReference>
<dbReference type="OrthoDB" id="3246549at2759"/>
<feature type="repeat" description="ANK" evidence="4">
    <location>
        <begin position="180"/>
        <end position="212"/>
    </location>
</feature>
<accession>A0A7M7HMV7</accession>
<keyword evidence="2" id="KW-0677">Repeat</keyword>
<dbReference type="EnsemblMetazoa" id="XM_011683586">
    <property type="protein sequence ID" value="XP_011681888"/>
    <property type="gene ID" value="LOC588151"/>
</dbReference>
<evidence type="ECO:0000259" key="5">
    <source>
        <dbReference type="PROSITE" id="PS50225"/>
    </source>
</evidence>
<dbReference type="InParanoid" id="A0A7M7HMV7"/>
<dbReference type="GeneID" id="588151"/>
<dbReference type="CDD" id="cd03716">
    <property type="entry name" value="SOCS_ASB_like"/>
    <property type="match status" value="1"/>
</dbReference>
<dbReference type="OMA" id="MMLGTRA"/>
<sequence>MSAALLDRYTGDAFMGQDRTDLHAAAFQGQLMTLYGLIRRGADVNKCTSDRVSPLHDACSRGYLYCAEMLVKHGADVNAGNIDGATPLCEACCIGNVEIVQFLLSKGAIPNPPMARTGPLNEAASRGHTKCVEEMIKAGSNLEASDLHYGTPLHAACHMGSTETARVILQAGGNVNAIMNHTSPLHVAAGVKNPDLVDVLLEYGANVYALNNQSRTPRDLIHATDTTTRKILDFEMGNPRMLAELCRWRIRRLLGPKRLEQVIKLGLPKIMVNYVLFR</sequence>
<keyword evidence="7" id="KW-1185">Reference proteome</keyword>
<dbReference type="SMART" id="SM00248">
    <property type="entry name" value="ANK"/>
    <property type="match status" value="6"/>
</dbReference>
<dbReference type="PROSITE" id="PS50088">
    <property type="entry name" value="ANK_REPEAT"/>
    <property type="match status" value="5"/>
</dbReference>
<feature type="repeat" description="ANK" evidence="4">
    <location>
        <begin position="17"/>
        <end position="49"/>
    </location>
</feature>
<proteinExistence type="inferred from homology"/>
<dbReference type="Proteomes" id="UP000007110">
    <property type="component" value="Unassembled WGS sequence"/>
</dbReference>
<evidence type="ECO:0000256" key="2">
    <source>
        <dbReference type="ARBA" id="ARBA00022737"/>
    </source>
</evidence>
<dbReference type="PANTHER" id="PTHR24136:SF53">
    <property type="entry name" value="ANKYRIN REPEAT AND SOCS BOX CONTAINING 13"/>
    <property type="match status" value="1"/>
</dbReference>
<dbReference type="PROSITE" id="PS50297">
    <property type="entry name" value="ANK_REP_REGION"/>
    <property type="match status" value="5"/>
</dbReference>
<evidence type="ECO:0000256" key="4">
    <source>
        <dbReference type="PROSITE-ProRule" id="PRU00023"/>
    </source>
</evidence>
<dbReference type="RefSeq" id="XP_030829412.1">
    <property type="nucleotide sequence ID" value="XM_030973552.1"/>
</dbReference>
<feature type="repeat" description="ANK" evidence="4">
    <location>
        <begin position="50"/>
        <end position="82"/>
    </location>
</feature>
<protein>
    <recommendedName>
        <fullName evidence="5">SOCS box domain-containing protein</fullName>
    </recommendedName>
</protein>
<reference evidence="7" key="1">
    <citation type="submission" date="2015-02" db="EMBL/GenBank/DDBJ databases">
        <title>Genome sequencing for Strongylocentrotus purpuratus.</title>
        <authorList>
            <person name="Murali S."/>
            <person name="Liu Y."/>
            <person name="Vee V."/>
            <person name="English A."/>
            <person name="Wang M."/>
            <person name="Skinner E."/>
            <person name="Han Y."/>
            <person name="Muzny D.M."/>
            <person name="Worley K.C."/>
            <person name="Gibbs R.A."/>
        </authorList>
    </citation>
    <scope>NUCLEOTIDE SEQUENCE</scope>
</reference>
<comment type="similarity">
    <text evidence="1">Belongs to the ankyrin SOCS box (ASB) family.</text>
</comment>
<reference evidence="6" key="2">
    <citation type="submission" date="2021-01" db="UniProtKB">
        <authorList>
            <consortium name="EnsemblMetazoa"/>
        </authorList>
    </citation>
    <scope>IDENTIFICATION</scope>
</reference>
<name>A0A7M7HMV7_STRPU</name>
<dbReference type="InterPro" id="IPR002110">
    <property type="entry name" value="Ankyrin_rpt"/>
</dbReference>
<dbReference type="PROSITE" id="PS50225">
    <property type="entry name" value="SOCS"/>
    <property type="match status" value="1"/>
</dbReference>
<dbReference type="InterPro" id="IPR001496">
    <property type="entry name" value="SOCS_box"/>
</dbReference>
<dbReference type="RefSeq" id="XP_011681888.2">
    <property type="nucleotide sequence ID" value="XM_011683586.2"/>
</dbReference>
<dbReference type="AlphaFoldDB" id="A0A7M7HMV7"/>
<keyword evidence="3 4" id="KW-0040">ANK repeat</keyword>
<dbReference type="Pfam" id="PF07525">
    <property type="entry name" value="SOCS_box"/>
    <property type="match status" value="1"/>
</dbReference>
<dbReference type="Pfam" id="PF12796">
    <property type="entry name" value="Ank_2"/>
    <property type="match status" value="2"/>
</dbReference>
<dbReference type="PANTHER" id="PTHR24136">
    <property type="entry name" value="SOWAH (DROSOPHILA) HOMOLOG"/>
    <property type="match status" value="1"/>
</dbReference>
<dbReference type="CTD" id="79754"/>
<dbReference type="SMART" id="SM00969">
    <property type="entry name" value="SOCS_box"/>
    <property type="match status" value="1"/>
</dbReference>
<dbReference type="InterPro" id="IPR051573">
    <property type="entry name" value="Ankyrin-SOCS_box_domain"/>
</dbReference>
<dbReference type="InterPro" id="IPR036770">
    <property type="entry name" value="Ankyrin_rpt-contain_sf"/>
</dbReference>